<feature type="domain" description="EGF-like" evidence="8">
    <location>
        <begin position="117"/>
        <end position="168"/>
    </location>
</feature>
<feature type="domain" description="EGF-like" evidence="8">
    <location>
        <begin position="1"/>
        <end position="37"/>
    </location>
</feature>
<feature type="disulfide bond" evidence="7">
    <location>
        <begin position="105"/>
        <end position="114"/>
    </location>
</feature>
<feature type="domain" description="EGF-like" evidence="8">
    <location>
        <begin position="170"/>
        <end position="221"/>
    </location>
</feature>
<protein>
    <recommendedName>
        <fullName evidence="8">EGF-like domain-containing protein</fullName>
    </recommendedName>
</protein>
<feature type="disulfide bond" evidence="7">
    <location>
        <begin position="65"/>
        <end position="74"/>
    </location>
</feature>
<dbReference type="InterPro" id="IPR013032">
    <property type="entry name" value="EGF-like_CS"/>
</dbReference>
<dbReference type="Gene3D" id="2.10.25.10">
    <property type="entry name" value="Laminin"/>
    <property type="match status" value="6"/>
</dbReference>
<dbReference type="InterPro" id="IPR000742">
    <property type="entry name" value="EGF"/>
</dbReference>
<comment type="caution">
    <text evidence="9">The sequence shown here is derived from an EMBL/GenBank/DDBJ whole genome shotgun (WGS) entry which is preliminary data.</text>
</comment>
<dbReference type="SMART" id="SM00179">
    <property type="entry name" value="EGF_CA"/>
    <property type="match status" value="6"/>
</dbReference>
<evidence type="ECO:0000256" key="4">
    <source>
        <dbReference type="ARBA" id="ARBA00022737"/>
    </source>
</evidence>
<dbReference type="InterPro" id="IPR001881">
    <property type="entry name" value="EGF-like_Ca-bd_dom"/>
</dbReference>
<comment type="similarity">
    <text evidence="1">Belongs to the NOTCH family.</text>
</comment>
<dbReference type="InterPro" id="IPR049883">
    <property type="entry name" value="NOTCH1_EGF-like"/>
</dbReference>
<dbReference type="SMART" id="SM00181">
    <property type="entry name" value="EGF"/>
    <property type="match status" value="6"/>
</dbReference>
<evidence type="ECO:0000256" key="7">
    <source>
        <dbReference type="PROSITE-ProRule" id="PRU00076"/>
    </source>
</evidence>
<sequence length="493" mass="54329">MNECELDTTCQNNSTCINSFGSFTCACVEGWTGLRCEEDINECELGHCSNLGTCSNTPGGFQCECPISWQGNRCQEDVNECAMEVSPCRNNATCHNMLGGFHCECAEGWTGPLCDVDINECLLVPDVCKAIGNFTDTENTTDYHTLCTNTNPGFVCTCEDGWTGPFCNEDINECLMSPGICRVEVIASQLENSTTYHTLCVNSNPGYVCICQEGWTGELCDEDIDECLENPDLCSLVDNSTDSNALSEGSLTTYHTVCLNTYPGFLCACSEGWAGENCDNEISTVTPLLESTVDYKNETKAIYDTTATMSNDTGYSHMISVHTINTTAVTKETFLNVQTSTVFNDFTNEDYSGNSELQATKASTTNDTTVNTEDNFNITREKQDISVPFYLACTIKPTMEWTINKGLKQMFLDTHMFQGKELTVVYRSQAETFKNGQTATSIYPTVAVNGKKLSDQDVSFVLNKVSHKIKDYLHCPLFLDAVQGKRAFSTAHQ</sequence>
<dbReference type="SUPFAM" id="SSF57184">
    <property type="entry name" value="Growth factor receptor domain"/>
    <property type="match status" value="1"/>
</dbReference>
<evidence type="ECO:0000256" key="5">
    <source>
        <dbReference type="ARBA" id="ARBA00023157"/>
    </source>
</evidence>
<evidence type="ECO:0000313" key="10">
    <source>
        <dbReference type="Proteomes" id="UP000678393"/>
    </source>
</evidence>
<reference evidence="9" key="1">
    <citation type="submission" date="2021-04" db="EMBL/GenBank/DDBJ databases">
        <authorList>
            <consortium name="Molecular Ecology Group"/>
        </authorList>
    </citation>
    <scope>NUCLEOTIDE SEQUENCE</scope>
</reference>
<dbReference type="Pfam" id="PF00008">
    <property type="entry name" value="EGF"/>
    <property type="match status" value="1"/>
</dbReference>
<evidence type="ECO:0000256" key="1">
    <source>
        <dbReference type="ARBA" id="ARBA00005847"/>
    </source>
</evidence>
<dbReference type="FunFam" id="2.10.25.10:FF:000038">
    <property type="entry name" value="Fibrillin 2"/>
    <property type="match status" value="1"/>
</dbReference>
<dbReference type="OrthoDB" id="5953235at2759"/>
<accession>A0A8S3YUM8</accession>
<keyword evidence="2 7" id="KW-0245">EGF-like domain</keyword>
<dbReference type="PANTHER" id="PTHR24049">
    <property type="entry name" value="CRUMBS FAMILY MEMBER"/>
    <property type="match status" value="1"/>
</dbReference>
<proteinExistence type="inferred from homology"/>
<feature type="disulfide bond" evidence="7">
    <location>
        <begin position="211"/>
        <end position="220"/>
    </location>
</feature>
<dbReference type="PROSITE" id="PS01186">
    <property type="entry name" value="EGF_2"/>
    <property type="match status" value="5"/>
</dbReference>
<gene>
    <name evidence="9" type="ORF">CUNI_LOCUS6272</name>
</gene>
<dbReference type="InterPro" id="IPR000152">
    <property type="entry name" value="EGF-type_Asp/Asn_hydroxyl_site"/>
</dbReference>
<dbReference type="GO" id="GO:0005509">
    <property type="term" value="F:calcium ion binding"/>
    <property type="evidence" value="ECO:0007669"/>
    <property type="project" value="InterPro"/>
</dbReference>
<dbReference type="AlphaFoldDB" id="A0A8S3YUM8"/>
<dbReference type="PROSITE" id="PS00010">
    <property type="entry name" value="ASX_HYDROXYL"/>
    <property type="match status" value="5"/>
</dbReference>
<dbReference type="InterPro" id="IPR018097">
    <property type="entry name" value="EGF_Ca-bd_CS"/>
</dbReference>
<comment type="caution">
    <text evidence="7">Lacks conserved residue(s) required for the propagation of feature annotation.</text>
</comment>
<evidence type="ECO:0000256" key="2">
    <source>
        <dbReference type="ARBA" id="ARBA00022536"/>
    </source>
</evidence>
<dbReference type="FunFam" id="2.10.25.10:FF:000031">
    <property type="entry name" value="neurogenic locus notch homolog protein 3"/>
    <property type="match status" value="1"/>
</dbReference>
<dbReference type="PROSITE" id="PS00022">
    <property type="entry name" value="EGF_1"/>
    <property type="match status" value="6"/>
</dbReference>
<keyword evidence="4" id="KW-0677">Repeat</keyword>
<dbReference type="InterPro" id="IPR051022">
    <property type="entry name" value="Notch_Cell-Fate_Det"/>
</dbReference>
<organism evidence="9 10">
    <name type="scientific">Candidula unifasciata</name>
    <dbReference type="NCBI Taxonomy" id="100452"/>
    <lineage>
        <taxon>Eukaryota</taxon>
        <taxon>Metazoa</taxon>
        <taxon>Spiralia</taxon>
        <taxon>Lophotrochozoa</taxon>
        <taxon>Mollusca</taxon>
        <taxon>Gastropoda</taxon>
        <taxon>Heterobranchia</taxon>
        <taxon>Euthyneura</taxon>
        <taxon>Panpulmonata</taxon>
        <taxon>Eupulmonata</taxon>
        <taxon>Stylommatophora</taxon>
        <taxon>Helicina</taxon>
        <taxon>Helicoidea</taxon>
        <taxon>Geomitridae</taxon>
        <taxon>Candidula</taxon>
    </lineage>
</organism>
<keyword evidence="3" id="KW-0732">Signal</keyword>
<dbReference type="CDD" id="cd00054">
    <property type="entry name" value="EGF_CA"/>
    <property type="match status" value="3"/>
</dbReference>
<name>A0A8S3YUM8_9EUPU</name>
<feature type="disulfide bond" evidence="7">
    <location>
        <begin position="27"/>
        <end position="36"/>
    </location>
</feature>
<feature type="domain" description="EGF-like" evidence="8">
    <location>
        <begin position="77"/>
        <end position="115"/>
    </location>
</feature>
<feature type="disulfide bond" evidence="7">
    <location>
        <begin position="158"/>
        <end position="167"/>
    </location>
</feature>
<dbReference type="InterPro" id="IPR009030">
    <property type="entry name" value="Growth_fac_rcpt_cys_sf"/>
</dbReference>
<keyword evidence="5 7" id="KW-1015">Disulfide bond</keyword>
<dbReference type="SUPFAM" id="SSF57196">
    <property type="entry name" value="EGF/Laminin"/>
    <property type="match status" value="3"/>
</dbReference>
<dbReference type="Proteomes" id="UP000678393">
    <property type="component" value="Unassembled WGS sequence"/>
</dbReference>
<keyword evidence="10" id="KW-1185">Reference proteome</keyword>
<dbReference type="Pfam" id="PF07645">
    <property type="entry name" value="EGF_CA"/>
    <property type="match status" value="3"/>
</dbReference>
<dbReference type="PROSITE" id="PS01187">
    <property type="entry name" value="EGF_CA"/>
    <property type="match status" value="1"/>
</dbReference>
<evidence type="ECO:0000256" key="3">
    <source>
        <dbReference type="ARBA" id="ARBA00022729"/>
    </source>
</evidence>
<evidence type="ECO:0000256" key="6">
    <source>
        <dbReference type="ARBA" id="ARBA00023180"/>
    </source>
</evidence>
<feature type="non-terminal residue" evidence="9">
    <location>
        <position position="1"/>
    </location>
</feature>
<dbReference type="PROSITE" id="PS50026">
    <property type="entry name" value="EGF_3"/>
    <property type="match status" value="5"/>
</dbReference>
<dbReference type="EMBL" id="CAJHNH020000956">
    <property type="protein sequence ID" value="CAG5120714.1"/>
    <property type="molecule type" value="Genomic_DNA"/>
</dbReference>
<evidence type="ECO:0000313" key="9">
    <source>
        <dbReference type="EMBL" id="CAG5120714.1"/>
    </source>
</evidence>
<keyword evidence="6" id="KW-0325">Glycoprotein</keyword>
<evidence type="ECO:0000259" key="8">
    <source>
        <dbReference type="PROSITE" id="PS50026"/>
    </source>
</evidence>
<dbReference type="FunFam" id="2.10.25.10:FF:000471">
    <property type="entry name" value="Protein lin-12"/>
    <property type="match status" value="1"/>
</dbReference>
<dbReference type="Pfam" id="PF12661">
    <property type="entry name" value="hEGF"/>
    <property type="match status" value="1"/>
</dbReference>
<feature type="domain" description="EGF-like" evidence="8">
    <location>
        <begin position="39"/>
        <end position="75"/>
    </location>
</feature>